<dbReference type="AlphaFoldDB" id="A0A8J4USY7"/>
<evidence type="ECO:0000313" key="1">
    <source>
        <dbReference type="EMBL" id="KAF2074176.1"/>
    </source>
</evidence>
<gene>
    <name evidence="1" type="ORF">CYY_004520</name>
</gene>
<comment type="caution">
    <text evidence="1">The sequence shown here is derived from an EMBL/GenBank/DDBJ whole genome shotgun (WGS) entry which is preliminary data.</text>
</comment>
<dbReference type="PANTHER" id="PTHR31550">
    <property type="entry name" value="ANKYRIN REPEAT PROTEIN-RELATED-RELATED"/>
    <property type="match status" value="1"/>
</dbReference>
<proteinExistence type="predicted"/>
<accession>A0A8J4USY7</accession>
<protein>
    <submittedName>
        <fullName evidence="1">Uncharacterized protein</fullName>
    </submittedName>
</protein>
<sequence length="639" mass="74937">MINGYYKQIFSDKYLSTQIFKHVQQIQHNHNSLKYDDIVDIGWMYKHNHRGLLKDKLNNSNKYLYLDGRDLFTIIANSDTKLFIRLFERYKHSVLKYYYEAGLDRVSQELNNIDVVKYLFGGGYGREIRKIRLDRIDIKVLEYYLKNQWLKPEISIFTEYQEELRRDNQTSRVDLKDKIELIVNYIQPTPNNNLYSGVDQFFSAHIETPIPGLMKSVVHLLDKKDTVQIISQSLNFNQKLTFQQAVDMVQEAEDGLIKLNTANSPSGTKTNVRRSFFNYTTLNKRLKRPEGWPSWIESFGQEFTNCWNKSASRIRVSNNEIYYHSRHDIDQTMTNEQLDVDKQVHLLSNPISSLCELNVDVQVIKFIYQQGYKKYPEYITPEFYRELVKLSSDQDRETIVQLSNSPIVFLSDYEPKTILEKSIILLSCCLYTEIDNLYYYLGKFKDNDDFDLDQNQINRLFYSAKRCAIKVLHSHGFAYTGPISDAQELYNYCCFDKFNKDRVTTLLQRLDSDERNSLLDQLVLIVLVENDYVSFKHLVGNNIIQIDIKDNEVIKLVSYLSNLNILDYINKNRSTCIKNYNEATCAQDMLSFFGMVHKMAAFKENVVLMDYLAAENCLDVRVKRKGGRNNDSPGKCIVN</sequence>
<dbReference type="EMBL" id="AJWJ01000161">
    <property type="protein sequence ID" value="KAF2074176.1"/>
    <property type="molecule type" value="Genomic_DNA"/>
</dbReference>
<dbReference type="PANTHER" id="PTHR31550:SF11">
    <property type="entry name" value="ANKYRIN REPEAT-CONTAINING PROTEIN-RELATED"/>
    <property type="match status" value="1"/>
</dbReference>
<dbReference type="Proteomes" id="UP000695562">
    <property type="component" value="Unassembled WGS sequence"/>
</dbReference>
<organism evidence="1 2">
    <name type="scientific">Polysphondylium violaceum</name>
    <dbReference type="NCBI Taxonomy" id="133409"/>
    <lineage>
        <taxon>Eukaryota</taxon>
        <taxon>Amoebozoa</taxon>
        <taxon>Evosea</taxon>
        <taxon>Eumycetozoa</taxon>
        <taxon>Dictyostelia</taxon>
        <taxon>Dictyosteliales</taxon>
        <taxon>Dictyosteliaceae</taxon>
        <taxon>Polysphondylium</taxon>
    </lineage>
</organism>
<evidence type="ECO:0000313" key="2">
    <source>
        <dbReference type="Proteomes" id="UP000695562"/>
    </source>
</evidence>
<name>A0A8J4USY7_9MYCE</name>
<keyword evidence="2" id="KW-1185">Reference proteome</keyword>
<reference evidence="1" key="1">
    <citation type="submission" date="2020-01" db="EMBL/GenBank/DDBJ databases">
        <title>Development of genomics and gene disruption for Polysphondylium violaceum indicates a role for the polyketide synthase stlB in stalk morphogenesis.</title>
        <authorList>
            <person name="Narita B."/>
            <person name="Kawabe Y."/>
            <person name="Kin K."/>
            <person name="Saito T."/>
            <person name="Gibbs R."/>
            <person name="Kuspa A."/>
            <person name="Muzny D."/>
            <person name="Queller D."/>
            <person name="Richards S."/>
            <person name="Strassman J."/>
            <person name="Sucgang R."/>
            <person name="Worley K."/>
            <person name="Schaap P."/>
        </authorList>
    </citation>
    <scope>NUCLEOTIDE SEQUENCE</scope>
    <source>
        <strain evidence="1">QSvi11</strain>
    </source>
</reference>